<dbReference type="Proteomes" id="UP000325713">
    <property type="component" value="Chromosome"/>
</dbReference>
<dbReference type="KEGG" id="nzl:D0T92_03160"/>
<dbReference type="GO" id="GO:0005886">
    <property type="term" value="C:plasma membrane"/>
    <property type="evidence" value="ECO:0007669"/>
    <property type="project" value="UniProtKB-SubCell"/>
</dbReference>
<keyword evidence="3" id="KW-1003">Cell membrane</keyword>
<evidence type="ECO:0000256" key="2">
    <source>
        <dbReference type="ARBA" id="ARBA00006679"/>
    </source>
</evidence>
<dbReference type="PANTHER" id="PTHR33452">
    <property type="entry name" value="OXIDOREDUCTASE CATD-RELATED"/>
    <property type="match status" value="1"/>
</dbReference>
<evidence type="ECO:0000256" key="3">
    <source>
        <dbReference type="ARBA" id="ARBA00022475"/>
    </source>
</evidence>
<evidence type="ECO:0000256" key="6">
    <source>
        <dbReference type="ARBA" id="ARBA00023136"/>
    </source>
</evidence>
<name>A0A5J6PTK0_9NEIS</name>
<protein>
    <submittedName>
        <fullName evidence="8">DoxX family protein</fullName>
    </submittedName>
</protein>
<keyword evidence="5 7" id="KW-1133">Transmembrane helix</keyword>
<evidence type="ECO:0000313" key="9">
    <source>
        <dbReference type="Proteomes" id="UP000325713"/>
    </source>
</evidence>
<reference evidence="8 9" key="1">
    <citation type="submission" date="2018-08" db="EMBL/GenBank/DDBJ databases">
        <title>Neisseria zalophi ATCC BAA-2455 complete genome.</title>
        <authorList>
            <person name="Veseli I.A."/>
            <person name="Buttler R."/>
            <person name="Mascarenhas dos Santos A.C."/>
            <person name="Pombert J.-F."/>
        </authorList>
    </citation>
    <scope>NUCLEOTIDE SEQUENCE [LARGE SCALE GENOMIC DNA]</scope>
    <source>
        <strain evidence="8 9">ATCC BAA-2455</strain>
    </source>
</reference>
<dbReference type="InterPro" id="IPR032808">
    <property type="entry name" value="DoxX"/>
</dbReference>
<dbReference type="InterPro" id="IPR051907">
    <property type="entry name" value="DoxX-like_oxidoreductase"/>
</dbReference>
<organism evidence="8 9">
    <name type="scientific">Neisseria zalophi</name>
    <dbReference type="NCBI Taxonomy" id="640030"/>
    <lineage>
        <taxon>Bacteria</taxon>
        <taxon>Pseudomonadati</taxon>
        <taxon>Pseudomonadota</taxon>
        <taxon>Betaproteobacteria</taxon>
        <taxon>Neisseriales</taxon>
        <taxon>Neisseriaceae</taxon>
        <taxon>Neisseria</taxon>
    </lineage>
</organism>
<evidence type="ECO:0000256" key="5">
    <source>
        <dbReference type="ARBA" id="ARBA00022989"/>
    </source>
</evidence>
<feature type="transmembrane region" description="Helical" evidence="7">
    <location>
        <begin position="113"/>
        <end position="132"/>
    </location>
</feature>
<feature type="transmembrane region" description="Helical" evidence="7">
    <location>
        <begin position="83"/>
        <end position="101"/>
    </location>
</feature>
<dbReference type="AlphaFoldDB" id="A0A5J6PTK0"/>
<evidence type="ECO:0000256" key="1">
    <source>
        <dbReference type="ARBA" id="ARBA00004651"/>
    </source>
</evidence>
<accession>A0A5J6PTK0</accession>
<feature type="transmembrane region" description="Helical" evidence="7">
    <location>
        <begin position="59"/>
        <end position="77"/>
    </location>
</feature>
<dbReference type="EMBL" id="CP031700">
    <property type="protein sequence ID" value="QEY25634.1"/>
    <property type="molecule type" value="Genomic_DNA"/>
</dbReference>
<keyword evidence="9" id="KW-1185">Reference proteome</keyword>
<comment type="subcellular location">
    <subcellularLocation>
        <location evidence="1">Cell membrane</location>
        <topology evidence="1">Multi-pass membrane protein</topology>
    </subcellularLocation>
</comment>
<comment type="similarity">
    <text evidence="2">Belongs to the DoxX family.</text>
</comment>
<dbReference type="PANTHER" id="PTHR33452:SF1">
    <property type="entry name" value="INNER MEMBRANE PROTEIN YPHA-RELATED"/>
    <property type="match status" value="1"/>
</dbReference>
<keyword evidence="6 7" id="KW-0472">Membrane</keyword>
<dbReference type="Pfam" id="PF07681">
    <property type="entry name" value="DoxX"/>
    <property type="match status" value="1"/>
</dbReference>
<gene>
    <name evidence="8" type="ORF">D0T92_03160</name>
</gene>
<dbReference type="OrthoDB" id="9792760at2"/>
<dbReference type="RefSeq" id="WP_151050133.1">
    <property type="nucleotide sequence ID" value="NZ_CP031700.1"/>
</dbReference>
<feature type="transmembrane region" description="Helical" evidence="7">
    <location>
        <begin position="20"/>
        <end position="38"/>
    </location>
</feature>
<evidence type="ECO:0000313" key="8">
    <source>
        <dbReference type="EMBL" id="QEY25634.1"/>
    </source>
</evidence>
<evidence type="ECO:0000256" key="4">
    <source>
        <dbReference type="ARBA" id="ARBA00022692"/>
    </source>
</evidence>
<sequence length="139" mass="14906">MFNPNVLVKNIVTNPTMHALISLIARAFLVYLFLVSGWGKIDKFDGVVAHMEGMGVPGALLPLTILLEVGGGIAILFGFQTRILALLLAAFTLISALIFHAAPEDAVQMMKNFGITGGFLLLMLTGAGAWSIDHLIEKK</sequence>
<evidence type="ECO:0000256" key="7">
    <source>
        <dbReference type="SAM" id="Phobius"/>
    </source>
</evidence>
<proteinExistence type="inferred from homology"/>
<keyword evidence="4 7" id="KW-0812">Transmembrane</keyword>